<evidence type="ECO:0000256" key="1">
    <source>
        <dbReference type="SAM" id="SignalP"/>
    </source>
</evidence>
<protein>
    <submittedName>
        <fullName evidence="2">Uncharacterized protein</fullName>
    </submittedName>
</protein>
<dbReference type="Pfam" id="PF20344">
    <property type="entry name" value="DUF6639"/>
    <property type="match status" value="1"/>
</dbReference>
<evidence type="ECO:0000313" key="2">
    <source>
        <dbReference type="EMBL" id="SHH16304.1"/>
    </source>
</evidence>
<keyword evidence="3" id="KW-1185">Reference proteome</keyword>
<sequence>MTMRASCLLVFAFLTGAPAGAVAETRLCTNGLITVQSDTPTHLGAMCSASDRALSLMDECGLRKPAPVTISVSDLDPPTCLGLFHCGEATIEVLSPDMIEARRSETGVYSDIPADRLFESVIVHELGHAAMDQTPCPYGNCVATSEYFAYTFQLLDLSEEDRATVVPQAEQPVDVKRDQINSMLLFMAPDVFVRNVWGHVSSRGDICTQLRGVQDGIIVFDRFHP</sequence>
<dbReference type="InterPro" id="IPR046579">
    <property type="entry name" value="DUF6639"/>
</dbReference>
<feature type="chain" id="PRO_5012997042" evidence="1">
    <location>
        <begin position="24"/>
        <end position="225"/>
    </location>
</feature>
<accession>A0A1M5QQC2</accession>
<feature type="signal peptide" evidence="1">
    <location>
        <begin position="1"/>
        <end position="23"/>
    </location>
</feature>
<dbReference type="EMBL" id="FQXC01000002">
    <property type="protein sequence ID" value="SHH16304.1"/>
    <property type="molecule type" value="Genomic_DNA"/>
</dbReference>
<organism evidence="2 3">
    <name type="scientific">Marivita hallyeonensis</name>
    <dbReference type="NCBI Taxonomy" id="996342"/>
    <lineage>
        <taxon>Bacteria</taxon>
        <taxon>Pseudomonadati</taxon>
        <taxon>Pseudomonadota</taxon>
        <taxon>Alphaproteobacteria</taxon>
        <taxon>Rhodobacterales</taxon>
        <taxon>Roseobacteraceae</taxon>
        <taxon>Marivita</taxon>
    </lineage>
</organism>
<reference evidence="2 3" key="1">
    <citation type="submission" date="2016-11" db="EMBL/GenBank/DDBJ databases">
        <authorList>
            <person name="Jaros S."/>
            <person name="Januszkiewicz K."/>
            <person name="Wedrychowicz H."/>
        </authorList>
    </citation>
    <scope>NUCLEOTIDE SEQUENCE [LARGE SCALE GENOMIC DNA]</scope>
    <source>
        <strain evidence="2 3">DSM 29431</strain>
    </source>
</reference>
<keyword evidence="1" id="KW-0732">Signal</keyword>
<dbReference type="OrthoDB" id="7830139at2"/>
<dbReference type="AlphaFoldDB" id="A0A1M5QQC2"/>
<proteinExistence type="predicted"/>
<dbReference type="Proteomes" id="UP000184221">
    <property type="component" value="Unassembled WGS sequence"/>
</dbReference>
<evidence type="ECO:0000313" key="3">
    <source>
        <dbReference type="Proteomes" id="UP000184221"/>
    </source>
</evidence>
<name>A0A1M5QQC2_9RHOB</name>
<gene>
    <name evidence="2" type="ORF">SAMN05443551_1455</name>
</gene>